<comment type="caution">
    <text evidence="5">The sequence shown here is derived from an EMBL/GenBank/DDBJ whole genome shotgun (WGS) entry which is preliminary data.</text>
</comment>
<evidence type="ECO:0000313" key="5">
    <source>
        <dbReference type="EMBL" id="GGO47297.1"/>
    </source>
</evidence>
<protein>
    <recommendedName>
        <fullName evidence="4">Thiamine phosphate synthase/TenI domain-containing protein</fullName>
    </recommendedName>
</protein>
<sequence length="154" mass="16090">MAAELATEQSHRPGSFITAFLDALDAVDGGVISVQLREETAPARQQVELLEALSAALPAHMTLLVNDRVDVYLAARHRGARVHGVHMGQSDLDAVDVRRLLGPEAVLGLSAATPDQLGAAETSTANVTYVGIGTLRTTFSKADAPAPIGAERLG</sequence>
<dbReference type="RefSeq" id="WP_188806422.1">
    <property type="nucleotide sequence ID" value="NZ_BAAAOU010000002.1"/>
</dbReference>
<keyword evidence="3" id="KW-0784">Thiamine biosynthesis</keyword>
<evidence type="ECO:0000256" key="2">
    <source>
        <dbReference type="ARBA" id="ARBA00004948"/>
    </source>
</evidence>
<dbReference type="InterPro" id="IPR036206">
    <property type="entry name" value="ThiamineP_synth_sf"/>
</dbReference>
<comment type="function">
    <text evidence="1">Condenses 4-methyl-5-(beta-hydroxyethyl)thiazole monophosphate (THZ-P) and 2-methyl-4-amino-5-hydroxymethyl pyrimidine pyrophosphate (HMP-PP) to form thiamine monophosphate (TMP).</text>
</comment>
<name>A0ABQ2M667_9MICC</name>
<dbReference type="PANTHER" id="PTHR20857:SF15">
    <property type="entry name" value="THIAMINE-PHOSPHATE SYNTHASE"/>
    <property type="match status" value="1"/>
</dbReference>
<dbReference type="Gene3D" id="3.20.20.70">
    <property type="entry name" value="Aldolase class I"/>
    <property type="match status" value="1"/>
</dbReference>
<evidence type="ECO:0000256" key="3">
    <source>
        <dbReference type="ARBA" id="ARBA00022977"/>
    </source>
</evidence>
<dbReference type="InterPro" id="IPR022998">
    <property type="entry name" value="ThiamineP_synth_TenI"/>
</dbReference>
<dbReference type="PANTHER" id="PTHR20857">
    <property type="entry name" value="THIAMINE-PHOSPHATE PYROPHOSPHORYLASE"/>
    <property type="match status" value="1"/>
</dbReference>
<dbReference type="InterPro" id="IPR013785">
    <property type="entry name" value="Aldolase_TIM"/>
</dbReference>
<proteinExistence type="predicted"/>
<reference evidence="6" key="1">
    <citation type="journal article" date="2019" name="Int. J. Syst. Evol. Microbiol.">
        <title>The Global Catalogue of Microorganisms (GCM) 10K type strain sequencing project: providing services to taxonomists for standard genome sequencing and annotation.</title>
        <authorList>
            <consortium name="The Broad Institute Genomics Platform"/>
            <consortium name="The Broad Institute Genome Sequencing Center for Infectious Disease"/>
            <person name="Wu L."/>
            <person name="Ma J."/>
        </authorList>
    </citation>
    <scope>NUCLEOTIDE SEQUENCE [LARGE SCALE GENOMIC DNA]</scope>
    <source>
        <strain evidence="6">CGMCC 1.7064</strain>
    </source>
</reference>
<organism evidence="5 6">
    <name type="scientific">Citricoccus zhacaiensis</name>
    <dbReference type="NCBI Taxonomy" id="489142"/>
    <lineage>
        <taxon>Bacteria</taxon>
        <taxon>Bacillati</taxon>
        <taxon>Actinomycetota</taxon>
        <taxon>Actinomycetes</taxon>
        <taxon>Micrococcales</taxon>
        <taxon>Micrococcaceae</taxon>
        <taxon>Citricoccus</taxon>
    </lineage>
</organism>
<gene>
    <name evidence="5" type="ORF">GCM10010977_24200</name>
</gene>
<keyword evidence="6" id="KW-1185">Reference proteome</keyword>
<dbReference type="SUPFAM" id="SSF51391">
    <property type="entry name" value="Thiamin phosphate synthase"/>
    <property type="match status" value="1"/>
</dbReference>
<feature type="domain" description="Thiamine phosphate synthase/TenI" evidence="4">
    <location>
        <begin position="25"/>
        <end position="153"/>
    </location>
</feature>
<comment type="pathway">
    <text evidence="2">Cofactor biosynthesis; thiamine diphosphate biosynthesis.</text>
</comment>
<dbReference type="Pfam" id="PF02581">
    <property type="entry name" value="TMP-TENI"/>
    <property type="match status" value="1"/>
</dbReference>
<evidence type="ECO:0000256" key="1">
    <source>
        <dbReference type="ARBA" id="ARBA00003814"/>
    </source>
</evidence>
<dbReference type="EMBL" id="BMLQ01000007">
    <property type="protein sequence ID" value="GGO47297.1"/>
    <property type="molecule type" value="Genomic_DNA"/>
</dbReference>
<dbReference type="Proteomes" id="UP000642509">
    <property type="component" value="Unassembled WGS sequence"/>
</dbReference>
<accession>A0ABQ2M667</accession>
<dbReference type="CDD" id="cd00564">
    <property type="entry name" value="TMP_TenI"/>
    <property type="match status" value="1"/>
</dbReference>
<evidence type="ECO:0000313" key="6">
    <source>
        <dbReference type="Proteomes" id="UP000642509"/>
    </source>
</evidence>
<evidence type="ECO:0000259" key="4">
    <source>
        <dbReference type="Pfam" id="PF02581"/>
    </source>
</evidence>